<keyword evidence="9" id="KW-1185">Reference proteome</keyword>
<dbReference type="SUPFAM" id="SSF103481">
    <property type="entry name" value="Multidrug resistance efflux transporter EmrE"/>
    <property type="match status" value="2"/>
</dbReference>
<evidence type="ECO:0000313" key="9">
    <source>
        <dbReference type="Proteomes" id="UP001165395"/>
    </source>
</evidence>
<keyword evidence="5 6" id="KW-0472">Membrane</keyword>
<dbReference type="EMBL" id="JAJBZT010000004">
    <property type="protein sequence ID" value="MCB6183588.1"/>
    <property type="molecule type" value="Genomic_DNA"/>
</dbReference>
<comment type="subcellular location">
    <subcellularLocation>
        <location evidence="1">Membrane</location>
        <topology evidence="1">Multi-pass membrane protein</topology>
    </subcellularLocation>
</comment>
<accession>A0ABS8D7H3</accession>
<feature type="domain" description="EamA" evidence="7">
    <location>
        <begin position="163"/>
        <end position="293"/>
    </location>
</feature>
<protein>
    <submittedName>
        <fullName evidence="8">DMT family transporter</fullName>
    </submittedName>
</protein>
<evidence type="ECO:0000256" key="1">
    <source>
        <dbReference type="ARBA" id="ARBA00004141"/>
    </source>
</evidence>
<evidence type="ECO:0000313" key="8">
    <source>
        <dbReference type="EMBL" id="MCB6183588.1"/>
    </source>
</evidence>
<feature type="transmembrane region" description="Helical" evidence="6">
    <location>
        <begin position="12"/>
        <end position="32"/>
    </location>
</feature>
<feature type="transmembrane region" description="Helical" evidence="6">
    <location>
        <begin position="255"/>
        <end position="273"/>
    </location>
</feature>
<reference evidence="8" key="1">
    <citation type="submission" date="2021-10" db="EMBL/GenBank/DDBJ databases">
        <title>The complete genome sequence of Leeia sp. TBRC 13508.</title>
        <authorList>
            <person name="Charoenyingcharoen P."/>
            <person name="Yukphan P."/>
        </authorList>
    </citation>
    <scope>NUCLEOTIDE SEQUENCE</scope>
    <source>
        <strain evidence="8">TBRC 13508</strain>
    </source>
</reference>
<dbReference type="Pfam" id="PF00892">
    <property type="entry name" value="EamA"/>
    <property type="match status" value="2"/>
</dbReference>
<sequence>MSLTTTNVHSATIWRGMLWGMVGVIGFAGSFPSAKFALRSLDPFFIAFGRAAVAALLAAILLLVTKQPFPKEKRQLKLLAISIAGVVVGFPVLSNLSLLYIPTGYVSVVNGLLPLSTAVIATLFGGERHRFAFWLWAVAGAVLVLVFSVVRASHVAANPNEVLGFALIIFAVVVCSMGYVAGAKLAASVGSWQAICWALVCSVPLLIFPVWHFRPVGVVEPVAWYGFFYQALVSMFLGFFAWYKGLSLGGIARVGQVQLLQPFISLFLVAWLLHESIDVWMWVAAAGVVICVAMGRRA</sequence>
<evidence type="ECO:0000256" key="4">
    <source>
        <dbReference type="ARBA" id="ARBA00022989"/>
    </source>
</evidence>
<feature type="transmembrane region" description="Helical" evidence="6">
    <location>
        <begin position="105"/>
        <end position="124"/>
    </location>
</feature>
<dbReference type="InterPro" id="IPR037185">
    <property type="entry name" value="EmrE-like"/>
</dbReference>
<organism evidence="8 9">
    <name type="scientific">Leeia speluncae</name>
    <dbReference type="NCBI Taxonomy" id="2884804"/>
    <lineage>
        <taxon>Bacteria</taxon>
        <taxon>Pseudomonadati</taxon>
        <taxon>Pseudomonadota</taxon>
        <taxon>Betaproteobacteria</taxon>
        <taxon>Neisseriales</taxon>
        <taxon>Leeiaceae</taxon>
        <taxon>Leeia</taxon>
    </lineage>
</organism>
<dbReference type="InterPro" id="IPR000620">
    <property type="entry name" value="EamA_dom"/>
</dbReference>
<feature type="transmembrane region" description="Helical" evidence="6">
    <location>
        <begin position="279"/>
        <end position="295"/>
    </location>
</feature>
<feature type="transmembrane region" description="Helical" evidence="6">
    <location>
        <begin position="223"/>
        <end position="243"/>
    </location>
</feature>
<dbReference type="InterPro" id="IPR050638">
    <property type="entry name" value="AA-Vitamin_Transporters"/>
</dbReference>
<dbReference type="RefSeq" id="WP_227180370.1">
    <property type="nucleotide sequence ID" value="NZ_JAJBZT010000004.1"/>
</dbReference>
<feature type="transmembrane region" description="Helical" evidence="6">
    <location>
        <begin position="76"/>
        <end position="93"/>
    </location>
</feature>
<feature type="transmembrane region" description="Helical" evidence="6">
    <location>
        <begin position="194"/>
        <end position="211"/>
    </location>
</feature>
<feature type="domain" description="EamA" evidence="7">
    <location>
        <begin position="15"/>
        <end position="146"/>
    </location>
</feature>
<feature type="transmembrane region" description="Helical" evidence="6">
    <location>
        <begin position="44"/>
        <end position="64"/>
    </location>
</feature>
<comment type="similarity">
    <text evidence="2">Belongs to the EamA transporter family.</text>
</comment>
<evidence type="ECO:0000259" key="7">
    <source>
        <dbReference type="Pfam" id="PF00892"/>
    </source>
</evidence>
<evidence type="ECO:0000256" key="3">
    <source>
        <dbReference type="ARBA" id="ARBA00022692"/>
    </source>
</evidence>
<evidence type="ECO:0000256" key="2">
    <source>
        <dbReference type="ARBA" id="ARBA00007362"/>
    </source>
</evidence>
<keyword evidence="3 6" id="KW-0812">Transmembrane</keyword>
<dbReference type="Proteomes" id="UP001165395">
    <property type="component" value="Unassembled WGS sequence"/>
</dbReference>
<feature type="transmembrane region" description="Helical" evidence="6">
    <location>
        <begin position="131"/>
        <end position="150"/>
    </location>
</feature>
<dbReference type="PANTHER" id="PTHR32322:SF2">
    <property type="entry name" value="EAMA DOMAIN-CONTAINING PROTEIN"/>
    <property type="match status" value="1"/>
</dbReference>
<evidence type="ECO:0000256" key="5">
    <source>
        <dbReference type="ARBA" id="ARBA00023136"/>
    </source>
</evidence>
<proteinExistence type="inferred from homology"/>
<evidence type="ECO:0000256" key="6">
    <source>
        <dbReference type="SAM" id="Phobius"/>
    </source>
</evidence>
<dbReference type="PANTHER" id="PTHR32322">
    <property type="entry name" value="INNER MEMBRANE TRANSPORTER"/>
    <property type="match status" value="1"/>
</dbReference>
<comment type="caution">
    <text evidence="8">The sequence shown here is derived from an EMBL/GenBank/DDBJ whole genome shotgun (WGS) entry which is preliminary data.</text>
</comment>
<keyword evidence="4 6" id="KW-1133">Transmembrane helix</keyword>
<gene>
    <name evidence="8" type="ORF">LIN78_08510</name>
</gene>
<feature type="transmembrane region" description="Helical" evidence="6">
    <location>
        <begin position="162"/>
        <end position="182"/>
    </location>
</feature>
<name>A0ABS8D7H3_9NEIS</name>